<evidence type="ECO:0000256" key="3">
    <source>
        <dbReference type="ARBA" id="ARBA00022692"/>
    </source>
</evidence>
<reference evidence="8 9" key="1">
    <citation type="submission" date="2017-01" db="EMBL/GenBank/DDBJ databases">
        <title>Novel large sulfur bacteria in the metagenomes of groundwater-fed chemosynthetic microbial mats in the Lake Huron basin.</title>
        <authorList>
            <person name="Sharrar A.M."/>
            <person name="Flood B.E."/>
            <person name="Bailey J.V."/>
            <person name="Jones D.S."/>
            <person name="Biddanda B."/>
            <person name="Ruberg S.A."/>
            <person name="Marcus D.N."/>
            <person name="Dick G.J."/>
        </authorList>
    </citation>
    <scope>NUCLEOTIDE SEQUENCE [LARGE SCALE GENOMIC DNA]</scope>
    <source>
        <strain evidence="8">A8</strain>
    </source>
</reference>
<accession>A0A1Y1QST0</accession>
<evidence type="ECO:0000256" key="1">
    <source>
        <dbReference type="ARBA" id="ARBA00004141"/>
    </source>
</evidence>
<dbReference type="PIRSF" id="PIRSF006648">
    <property type="entry name" value="DrrB"/>
    <property type="match status" value="1"/>
</dbReference>
<dbReference type="PANTHER" id="PTHR43332">
    <property type="entry name" value="INNER MEMBRANE TRANSPORT PERMEASE YADH-RELATED"/>
    <property type="match status" value="1"/>
</dbReference>
<keyword evidence="5 6" id="KW-0472">Membrane</keyword>
<keyword evidence="6" id="KW-0813">Transport</keyword>
<organism evidence="8 9">
    <name type="scientific">Thiothrix lacustris</name>
    <dbReference type="NCBI Taxonomy" id="525917"/>
    <lineage>
        <taxon>Bacteria</taxon>
        <taxon>Pseudomonadati</taxon>
        <taxon>Pseudomonadota</taxon>
        <taxon>Gammaproteobacteria</taxon>
        <taxon>Thiotrichales</taxon>
        <taxon>Thiotrichaceae</taxon>
        <taxon>Thiothrix</taxon>
    </lineage>
</organism>
<keyword evidence="4 6" id="KW-1133">Transmembrane helix</keyword>
<dbReference type="GO" id="GO:0043190">
    <property type="term" value="C:ATP-binding cassette (ABC) transporter complex"/>
    <property type="evidence" value="ECO:0007669"/>
    <property type="project" value="InterPro"/>
</dbReference>
<evidence type="ECO:0000256" key="6">
    <source>
        <dbReference type="RuleBase" id="RU361157"/>
    </source>
</evidence>
<dbReference type="GO" id="GO:0140359">
    <property type="term" value="F:ABC-type transporter activity"/>
    <property type="evidence" value="ECO:0007669"/>
    <property type="project" value="InterPro"/>
</dbReference>
<comment type="subcellular location">
    <subcellularLocation>
        <location evidence="6">Cell inner membrane</location>
        <topology evidence="6">Multi-pass membrane protein</topology>
    </subcellularLocation>
    <subcellularLocation>
        <location evidence="1">Membrane</location>
        <topology evidence="1">Multi-pass membrane protein</topology>
    </subcellularLocation>
</comment>
<protein>
    <recommendedName>
        <fullName evidence="6">Transport permease protein</fullName>
    </recommendedName>
</protein>
<evidence type="ECO:0000256" key="4">
    <source>
        <dbReference type="ARBA" id="ARBA00022989"/>
    </source>
</evidence>
<keyword evidence="6" id="KW-1003">Cell membrane</keyword>
<feature type="transmembrane region" description="Helical" evidence="6">
    <location>
        <begin position="225"/>
        <end position="249"/>
    </location>
</feature>
<feature type="transmembrane region" description="Helical" evidence="6">
    <location>
        <begin position="140"/>
        <end position="165"/>
    </location>
</feature>
<dbReference type="PRINTS" id="PR00164">
    <property type="entry name" value="ABC2TRNSPORT"/>
</dbReference>
<evidence type="ECO:0000313" key="9">
    <source>
        <dbReference type="Proteomes" id="UP000192491"/>
    </source>
</evidence>
<dbReference type="Proteomes" id="UP000192491">
    <property type="component" value="Unassembled WGS sequence"/>
</dbReference>
<name>A0A1Y1QST0_9GAMM</name>
<dbReference type="InterPro" id="IPR013525">
    <property type="entry name" value="ABC2_TM"/>
</dbReference>
<dbReference type="Pfam" id="PF01061">
    <property type="entry name" value="ABC2_membrane"/>
    <property type="match status" value="1"/>
</dbReference>
<dbReference type="InterPro" id="IPR052522">
    <property type="entry name" value="ABC-2_transport_permease"/>
</dbReference>
<feature type="transmembrane region" description="Helical" evidence="6">
    <location>
        <begin position="24"/>
        <end position="47"/>
    </location>
</feature>
<dbReference type="InterPro" id="IPR000412">
    <property type="entry name" value="ABC_2_transport"/>
</dbReference>
<dbReference type="InterPro" id="IPR047817">
    <property type="entry name" value="ABC2_TM_bact-type"/>
</dbReference>
<evidence type="ECO:0000256" key="2">
    <source>
        <dbReference type="ARBA" id="ARBA00007783"/>
    </source>
</evidence>
<feature type="transmembrane region" description="Helical" evidence="6">
    <location>
        <begin position="171"/>
        <end position="190"/>
    </location>
</feature>
<feature type="transmembrane region" description="Helical" evidence="6">
    <location>
        <begin position="104"/>
        <end position="128"/>
    </location>
</feature>
<comment type="caution">
    <text evidence="8">The sequence shown here is derived from an EMBL/GenBank/DDBJ whole genome shotgun (WGS) entry which is preliminary data.</text>
</comment>
<dbReference type="PANTHER" id="PTHR43332:SF2">
    <property type="entry name" value="INNER MEMBRANE TRANSPORT PERMEASE YADH"/>
    <property type="match status" value="1"/>
</dbReference>
<comment type="similarity">
    <text evidence="2 6">Belongs to the ABC-2 integral membrane protein family.</text>
</comment>
<proteinExistence type="inferred from homology"/>
<evidence type="ECO:0000259" key="7">
    <source>
        <dbReference type="PROSITE" id="PS51012"/>
    </source>
</evidence>
<gene>
    <name evidence="8" type="ORF">BWK73_13440</name>
</gene>
<feature type="domain" description="ABC transmembrane type-2" evidence="7">
    <location>
        <begin position="23"/>
        <end position="252"/>
    </location>
</feature>
<dbReference type="PROSITE" id="PS51012">
    <property type="entry name" value="ABC_TM2"/>
    <property type="match status" value="1"/>
</dbReference>
<dbReference type="NCBIfam" id="NF011648">
    <property type="entry name" value="PRK15066.1"/>
    <property type="match status" value="1"/>
</dbReference>
<feature type="transmembrane region" description="Helical" evidence="6">
    <location>
        <begin position="59"/>
        <end position="78"/>
    </location>
</feature>
<evidence type="ECO:0000313" key="8">
    <source>
        <dbReference type="EMBL" id="OQX13018.1"/>
    </source>
</evidence>
<feature type="transmembrane region" description="Helical" evidence="6">
    <location>
        <begin position="202"/>
        <end position="219"/>
    </location>
</feature>
<sequence>MNASQIWTAYYTIVVREVLRFSRIWLQTIIPPVITTALYFVIFGNLIGSQIGNMDGHTYMEFIVPGLIMMSVITNAYANVVSSFYGSKFQGNIAEMLVSPTPNWIILLGYVTGGVARGIAVGAAVTLVSLFFSHLHIEHLWVTGTIIVLTSALFSLAGLINAVYAKSFDDITIVPTFVLTPLTYLGGVFYSISLLPHFWQSASLTNPILYMVNGFRYGILGTADISIWVSYSVIIGFIVLLGGFAMYLLHRGIGIRS</sequence>
<evidence type="ECO:0000256" key="5">
    <source>
        <dbReference type="ARBA" id="ARBA00023136"/>
    </source>
</evidence>
<dbReference type="EMBL" id="MTEJ01000054">
    <property type="protein sequence ID" value="OQX13018.1"/>
    <property type="molecule type" value="Genomic_DNA"/>
</dbReference>
<keyword evidence="3 6" id="KW-0812">Transmembrane</keyword>
<dbReference type="AlphaFoldDB" id="A0A1Y1QST0"/>